<reference evidence="1" key="2">
    <citation type="journal article" date="2015" name="Fish Shellfish Immunol.">
        <title>Early steps in the European eel (Anguilla anguilla)-Vibrio vulnificus interaction in the gills: Role of the RtxA13 toxin.</title>
        <authorList>
            <person name="Callol A."/>
            <person name="Pajuelo D."/>
            <person name="Ebbesson L."/>
            <person name="Teles M."/>
            <person name="MacKenzie S."/>
            <person name="Amaro C."/>
        </authorList>
    </citation>
    <scope>NUCLEOTIDE SEQUENCE</scope>
</reference>
<sequence length="34" mass="4093">MTAFIRAVPIWLALRHRRSLIKSHYIKTNVSWAR</sequence>
<name>A0A0E9TKB4_ANGAN</name>
<dbReference type="EMBL" id="GBXM01055384">
    <property type="protein sequence ID" value="JAH53193.1"/>
    <property type="molecule type" value="Transcribed_RNA"/>
</dbReference>
<organism evidence="1">
    <name type="scientific">Anguilla anguilla</name>
    <name type="common">European freshwater eel</name>
    <name type="synonym">Muraena anguilla</name>
    <dbReference type="NCBI Taxonomy" id="7936"/>
    <lineage>
        <taxon>Eukaryota</taxon>
        <taxon>Metazoa</taxon>
        <taxon>Chordata</taxon>
        <taxon>Craniata</taxon>
        <taxon>Vertebrata</taxon>
        <taxon>Euteleostomi</taxon>
        <taxon>Actinopterygii</taxon>
        <taxon>Neopterygii</taxon>
        <taxon>Teleostei</taxon>
        <taxon>Anguilliformes</taxon>
        <taxon>Anguillidae</taxon>
        <taxon>Anguilla</taxon>
    </lineage>
</organism>
<reference evidence="1" key="1">
    <citation type="submission" date="2014-11" db="EMBL/GenBank/DDBJ databases">
        <authorList>
            <person name="Amaro Gonzalez C."/>
        </authorList>
    </citation>
    <scope>NUCLEOTIDE SEQUENCE</scope>
</reference>
<dbReference type="AlphaFoldDB" id="A0A0E9TKB4"/>
<evidence type="ECO:0000313" key="1">
    <source>
        <dbReference type="EMBL" id="JAH53193.1"/>
    </source>
</evidence>
<proteinExistence type="predicted"/>
<protein>
    <submittedName>
        <fullName evidence="1">Uncharacterized protein</fullName>
    </submittedName>
</protein>
<accession>A0A0E9TKB4</accession>